<keyword evidence="1" id="KW-0677">Repeat</keyword>
<dbReference type="Pfam" id="PF12848">
    <property type="entry name" value="ABC_tran_Xtn"/>
    <property type="match status" value="1"/>
</dbReference>
<gene>
    <name evidence="8" type="ORF">C8N29_101280</name>
</gene>
<dbReference type="PROSITE" id="PS50893">
    <property type="entry name" value="ABC_TRANSPORTER_2"/>
    <property type="match status" value="2"/>
</dbReference>
<protein>
    <recommendedName>
        <fullName evidence="5">Probable ATP-binding protein YheS</fullName>
    </recommendedName>
</protein>
<evidence type="ECO:0000256" key="1">
    <source>
        <dbReference type="ARBA" id="ARBA00022737"/>
    </source>
</evidence>
<dbReference type="Pfam" id="PF00005">
    <property type="entry name" value="ABC_tran"/>
    <property type="match status" value="2"/>
</dbReference>
<dbReference type="InterPro" id="IPR003593">
    <property type="entry name" value="AAA+_ATPase"/>
</dbReference>
<feature type="domain" description="ABC transporter" evidence="7">
    <location>
        <begin position="2"/>
        <end position="243"/>
    </location>
</feature>
<dbReference type="AlphaFoldDB" id="A0A2T5J3L7"/>
<reference evidence="8 9" key="1">
    <citation type="submission" date="2018-04" db="EMBL/GenBank/DDBJ databases">
        <title>Genomic Encyclopedia of Archaeal and Bacterial Type Strains, Phase II (KMG-II): from individual species to whole genera.</title>
        <authorList>
            <person name="Goeker M."/>
        </authorList>
    </citation>
    <scope>NUCLEOTIDE SEQUENCE [LARGE SCALE GENOMIC DNA]</scope>
    <source>
        <strain evidence="8 9">DSM 5822</strain>
    </source>
</reference>
<feature type="coiled-coil region" evidence="6">
    <location>
        <begin position="553"/>
        <end position="615"/>
    </location>
</feature>
<dbReference type="Proteomes" id="UP000244223">
    <property type="component" value="Unassembled WGS sequence"/>
</dbReference>
<dbReference type="GO" id="GO:0005524">
    <property type="term" value="F:ATP binding"/>
    <property type="evidence" value="ECO:0007669"/>
    <property type="project" value="UniProtKB-KW"/>
</dbReference>
<dbReference type="PANTHER" id="PTHR19211">
    <property type="entry name" value="ATP-BINDING TRANSPORT PROTEIN-RELATED"/>
    <property type="match status" value="1"/>
</dbReference>
<comment type="similarity">
    <text evidence="4">Belongs to the ABC transporter superfamily. ABCF family. YheS subfamily.</text>
</comment>
<dbReference type="Gene3D" id="3.40.50.300">
    <property type="entry name" value="P-loop containing nucleotide triphosphate hydrolases"/>
    <property type="match status" value="2"/>
</dbReference>
<dbReference type="GO" id="GO:0016887">
    <property type="term" value="F:ATP hydrolysis activity"/>
    <property type="evidence" value="ECO:0007669"/>
    <property type="project" value="InterPro"/>
</dbReference>
<dbReference type="SMART" id="SM00382">
    <property type="entry name" value="AAA"/>
    <property type="match status" value="2"/>
</dbReference>
<dbReference type="InterPro" id="IPR027417">
    <property type="entry name" value="P-loop_NTPase"/>
</dbReference>
<name>A0A2T5J3L7_9GAMM</name>
<dbReference type="SUPFAM" id="SSF52540">
    <property type="entry name" value="P-loop containing nucleoside triphosphate hydrolases"/>
    <property type="match status" value="2"/>
</dbReference>
<evidence type="ECO:0000313" key="9">
    <source>
        <dbReference type="Proteomes" id="UP000244223"/>
    </source>
</evidence>
<dbReference type="PROSITE" id="PS00211">
    <property type="entry name" value="ABC_TRANSPORTER_1"/>
    <property type="match status" value="2"/>
</dbReference>
<comment type="caution">
    <text evidence="8">The sequence shown here is derived from an EMBL/GenBank/DDBJ whole genome shotgun (WGS) entry which is preliminary data.</text>
</comment>
<evidence type="ECO:0000256" key="3">
    <source>
        <dbReference type="ARBA" id="ARBA00022840"/>
    </source>
</evidence>
<dbReference type="InterPro" id="IPR017871">
    <property type="entry name" value="ABC_transporter-like_CS"/>
</dbReference>
<keyword evidence="9" id="KW-1185">Reference proteome</keyword>
<dbReference type="FunFam" id="3.40.50.300:FF:002053">
    <property type="entry name" value="ABC transporter ATP-binding protein"/>
    <property type="match status" value="1"/>
</dbReference>
<keyword evidence="3 8" id="KW-0067">ATP-binding</keyword>
<evidence type="ECO:0000256" key="4">
    <source>
        <dbReference type="ARBA" id="ARBA00061571"/>
    </source>
</evidence>
<dbReference type="PANTHER" id="PTHR19211:SF14">
    <property type="entry name" value="ATP-BINDING CASSETTE SUB-FAMILY F MEMBER 1"/>
    <property type="match status" value="1"/>
</dbReference>
<evidence type="ECO:0000256" key="2">
    <source>
        <dbReference type="ARBA" id="ARBA00022741"/>
    </source>
</evidence>
<feature type="domain" description="ABC transporter" evidence="7">
    <location>
        <begin position="310"/>
        <end position="524"/>
    </location>
</feature>
<organism evidence="8 9">
    <name type="scientific">Agitococcus lubricus</name>
    <dbReference type="NCBI Taxonomy" id="1077255"/>
    <lineage>
        <taxon>Bacteria</taxon>
        <taxon>Pseudomonadati</taxon>
        <taxon>Pseudomonadota</taxon>
        <taxon>Gammaproteobacteria</taxon>
        <taxon>Moraxellales</taxon>
        <taxon>Moraxellaceae</taxon>
        <taxon>Agitococcus</taxon>
    </lineage>
</organism>
<evidence type="ECO:0000256" key="6">
    <source>
        <dbReference type="SAM" id="Coils"/>
    </source>
</evidence>
<evidence type="ECO:0000259" key="7">
    <source>
        <dbReference type="PROSITE" id="PS50893"/>
    </source>
</evidence>
<accession>A0A2T5J3L7</accession>
<evidence type="ECO:0000313" key="8">
    <source>
        <dbReference type="EMBL" id="PTQ91207.1"/>
    </source>
</evidence>
<dbReference type="RefSeq" id="WP_107864227.1">
    <property type="nucleotide sequence ID" value="NZ_QAON01000001.1"/>
</dbReference>
<sequence length="629" mass="70334">MIQYQDLTLRRSGRVLFANAAGMIHPSWKVALTGENGAGKSSFFSALLGGLTPDAGTLSRPQSWTVAHMAQEVAALSQKAIDFVLDGDKEWRQINNALESEQDDNKLADLYSEFDSIDGYTAPARAAQLLAGLGFSESAQQKSVSEFSGGWRMRLNLAQALMCRSDLLMLDEPTNHLDLDAILWLEDWLNRYQGTLILISHDRDFLDATVGHILHIEQQTMTLYTGNYTTFERTRAERLAQHQQAFEKQQSEMAHLQKYIDRFRAQATKARQAQSRIKQLERMVLIAPAHVDSAFSFSFREPAKMGTPLIRLDSVNAGYGDKVIVNQINLNISPDTRIGLLGPNGAGKSTLIKTLVGEIPLLAGERVCSEHLVLGYFAQHQVDHLDMDASPLLALTRIAPRTSELELRKFLGSFGFNGDRVTTTVENFSGGEKARLALALIVWQRPNVLVLDEPTNHLDLEMRHALSMALQAFTGALIVVSHDRQLLGSCCDEFMLVADGKIDIFGGSLVDYAAWLKEWRAKQDVKVESTATRQEKREERQQVKNTGDNLHILRPLRQQAEKLEAKFNRLTEQQKTLAAQLEDMTLYLEANKDKLKKVLAEKNKVDNELAEVEVAYLQALEAYELAGGQ</sequence>
<evidence type="ECO:0000256" key="5">
    <source>
        <dbReference type="ARBA" id="ARBA00069073"/>
    </source>
</evidence>
<keyword evidence="6" id="KW-0175">Coiled coil</keyword>
<dbReference type="InterPro" id="IPR003439">
    <property type="entry name" value="ABC_transporter-like_ATP-bd"/>
</dbReference>
<dbReference type="EMBL" id="QAON01000001">
    <property type="protein sequence ID" value="PTQ91207.1"/>
    <property type="molecule type" value="Genomic_DNA"/>
</dbReference>
<proteinExistence type="inferred from homology"/>
<dbReference type="CDD" id="cd03221">
    <property type="entry name" value="ABCF_EF-3"/>
    <property type="match status" value="2"/>
</dbReference>
<keyword evidence="2" id="KW-0547">Nucleotide-binding</keyword>
<dbReference type="InterPro" id="IPR032781">
    <property type="entry name" value="ABC_tran_Xtn"/>
</dbReference>
<dbReference type="OrthoDB" id="9760950at2"/>
<dbReference type="FunFam" id="3.40.50.300:FF:000011">
    <property type="entry name" value="Putative ABC transporter ATP-binding component"/>
    <property type="match status" value="1"/>
</dbReference>
<dbReference type="InterPro" id="IPR050611">
    <property type="entry name" value="ABCF"/>
</dbReference>